<accession>A0ACC4D8I0</accession>
<proteinExistence type="predicted"/>
<evidence type="ECO:0000313" key="2">
    <source>
        <dbReference type="Proteomes" id="UP001638806"/>
    </source>
</evidence>
<organism evidence="1 2">
    <name type="scientific">Purpureocillium lilacinum</name>
    <name type="common">Paecilomyces lilacinus</name>
    <dbReference type="NCBI Taxonomy" id="33203"/>
    <lineage>
        <taxon>Eukaryota</taxon>
        <taxon>Fungi</taxon>
        <taxon>Dikarya</taxon>
        <taxon>Ascomycota</taxon>
        <taxon>Pezizomycotina</taxon>
        <taxon>Sordariomycetes</taxon>
        <taxon>Hypocreomycetidae</taxon>
        <taxon>Hypocreales</taxon>
        <taxon>Ophiocordycipitaceae</taxon>
        <taxon>Purpureocillium</taxon>
    </lineage>
</organism>
<reference evidence="1" key="1">
    <citation type="submission" date="2024-12" db="EMBL/GenBank/DDBJ databases">
        <title>Comparative genomics and development of molecular markers within Purpureocillium lilacinum and among Purpureocillium species.</title>
        <authorList>
            <person name="Yeh Z.-Y."/>
            <person name="Ni N.-T."/>
            <person name="Lo P.-H."/>
            <person name="Mushyakhwo K."/>
            <person name="Lin C.-F."/>
            <person name="Nai Y.-S."/>
        </authorList>
    </citation>
    <scope>NUCLEOTIDE SEQUENCE</scope>
    <source>
        <strain evidence="1">NCHU-NPUST-175</strain>
    </source>
</reference>
<gene>
    <name evidence="1" type="ORF">ACCO45_012618</name>
</gene>
<evidence type="ECO:0000313" key="1">
    <source>
        <dbReference type="EMBL" id="KAL3952675.1"/>
    </source>
</evidence>
<keyword evidence="2" id="KW-1185">Reference proteome</keyword>
<comment type="caution">
    <text evidence="1">The sequence shown here is derived from an EMBL/GenBank/DDBJ whole genome shotgun (WGS) entry which is preliminary data.</text>
</comment>
<sequence>MKAVNENFSDAETASQSSNASSIHPLTHNAHPPPRSQLRPQRPTLPFVPYADWAPTQSYDYNPPEDPDAYRRQSRGTERVLELGIVRKDPRHREDDVEAQQTKFITYRRIREREIRACDKKELCGA</sequence>
<dbReference type="Proteomes" id="UP001638806">
    <property type="component" value="Unassembled WGS sequence"/>
</dbReference>
<name>A0ACC4D8I0_PURLI</name>
<dbReference type="EMBL" id="JBGNUJ010000012">
    <property type="protein sequence ID" value="KAL3952675.1"/>
    <property type="molecule type" value="Genomic_DNA"/>
</dbReference>
<protein>
    <submittedName>
        <fullName evidence="1">Uncharacterized protein</fullName>
    </submittedName>
</protein>